<evidence type="ECO:0000259" key="10">
    <source>
        <dbReference type="PROSITE" id="PS50884"/>
    </source>
</evidence>
<evidence type="ECO:0000256" key="1">
    <source>
        <dbReference type="ARBA" id="ARBA00004567"/>
    </source>
</evidence>
<keyword evidence="8" id="KW-0862">Zinc</keyword>
<dbReference type="PROSITE" id="PS01361">
    <property type="entry name" value="ZF_DOF_1"/>
    <property type="match status" value="1"/>
</dbReference>
<dbReference type="GO" id="GO:0008270">
    <property type="term" value="F:zinc ion binding"/>
    <property type="evidence" value="ECO:0007669"/>
    <property type="project" value="UniProtKB-KW"/>
</dbReference>
<keyword evidence="8" id="KW-0238">DNA-binding</keyword>
<evidence type="ECO:0000256" key="3">
    <source>
        <dbReference type="ARBA" id="ARBA00022816"/>
    </source>
</evidence>
<feature type="compositionally biased region" description="Basic and acidic residues" evidence="9">
    <location>
        <begin position="1"/>
        <end position="10"/>
    </location>
</feature>
<feature type="region of interest" description="Disordered" evidence="9">
    <location>
        <begin position="400"/>
        <end position="422"/>
    </location>
</feature>
<sequence>MPSDVSERRATKQQQGGAPAPEPDHLPCPRCDSTNTKFCYYNNYNFSQPRHFCKSCRRYWTHGGTLRDIPVGGGSRKNAKRSRTITTNSTNGSSCLSSTLSPRDYHHAPNPSHVSPFLVPLTADHHGGSLPFDVKPNVNMCGSFTSLLSSTQGPGGLLALGGFGLGVGSGIEDMGFGLGRPIWPFPGVSHSNVDHNSNVAGANLHPDSQKVPLQIEERILEYRDESQRLDQCSRLYDSSVSNDAFELDASRIIQEVGGVSTSMERQKAILQELITVVKDMLRNTEVAVRSFMMLRPRFLHQSAPAAASATAPSQASGATVAPTASSQAQYNPHAPVFDFYSGVPKMPSPFLQQTVARFEKYLIECRQWVEELEQLMEAAAKRVHPTLHLPEISQPSTQVAGLISSSAAPGASSTPKTSSAVPSASAGSGSSLFATPSVAASSSSLLTTPTMSAPVSSLFGTSGASPQTSLSGSLSSSTPAFSTPFFGSTPASGIPTFSTPFASGVALASGASFRTVSARAKSRTGRR</sequence>
<evidence type="ECO:0000256" key="6">
    <source>
        <dbReference type="ARBA" id="ARBA00023132"/>
    </source>
</evidence>
<dbReference type="GO" id="GO:0005643">
    <property type="term" value="C:nuclear pore"/>
    <property type="evidence" value="ECO:0007669"/>
    <property type="project" value="UniProtKB-SubCell"/>
</dbReference>
<dbReference type="AlphaFoldDB" id="A0A9Q1LZ01"/>
<feature type="region of interest" description="Disordered" evidence="9">
    <location>
        <begin position="71"/>
        <end position="98"/>
    </location>
</feature>
<keyword evidence="8" id="KW-0479">Metal-binding</keyword>
<comment type="subcellular location">
    <subcellularLocation>
        <location evidence="1">Nucleus</location>
        <location evidence="1">Nuclear pore complex</location>
    </subcellularLocation>
</comment>
<keyword evidence="2" id="KW-0813">Transport</keyword>
<evidence type="ECO:0000256" key="4">
    <source>
        <dbReference type="ARBA" id="ARBA00022927"/>
    </source>
</evidence>
<protein>
    <recommendedName>
        <fullName evidence="10">Dof-type domain-containing protein</fullName>
    </recommendedName>
</protein>
<evidence type="ECO:0000313" key="12">
    <source>
        <dbReference type="Proteomes" id="UP001152561"/>
    </source>
</evidence>
<evidence type="ECO:0000313" key="11">
    <source>
        <dbReference type="EMBL" id="KAJ8546125.1"/>
    </source>
</evidence>
<dbReference type="GO" id="GO:0008139">
    <property type="term" value="F:nuclear localization sequence binding"/>
    <property type="evidence" value="ECO:0007669"/>
    <property type="project" value="InterPro"/>
</dbReference>
<gene>
    <name evidence="11" type="ORF">K7X08_018708</name>
</gene>
<feature type="compositionally biased region" description="Polar residues" evidence="9">
    <location>
        <begin position="84"/>
        <end position="98"/>
    </location>
</feature>
<proteinExistence type="predicted"/>
<dbReference type="GO" id="GO:0003677">
    <property type="term" value="F:DNA binding"/>
    <property type="evidence" value="ECO:0007669"/>
    <property type="project" value="UniProtKB-UniRule"/>
</dbReference>
<organism evidence="11 12">
    <name type="scientific">Anisodus acutangulus</name>
    <dbReference type="NCBI Taxonomy" id="402998"/>
    <lineage>
        <taxon>Eukaryota</taxon>
        <taxon>Viridiplantae</taxon>
        <taxon>Streptophyta</taxon>
        <taxon>Embryophyta</taxon>
        <taxon>Tracheophyta</taxon>
        <taxon>Spermatophyta</taxon>
        <taxon>Magnoliopsida</taxon>
        <taxon>eudicotyledons</taxon>
        <taxon>Gunneridae</taxon>
        <taxon>Pentapetalae</taxon>
        <taxon>asterids</taxon>
        <taxon>lamiids</taxon>
        <taxon>Solanales</taxon>
        <taxon>Solanaceae</taxon>
        <taxon>Solanoideae</taxon>
        <taxon>Hyoscyameae</taxon>
        <taxon>Anisodus</taxon>
    </lineage>
</organism>
<evidence type="ECO:0000256" key="8">
    <source>
        <dbReference type="PROSITE-ProRule" id="PRU00071"/>
    </source>
</evidence>
<evidence type="ECO:0000256" key="5">
    <source>
        <dbReference type="ARBA" id="ARBA00023010"/>
    </source>
</evidence>
<comment type="caution">
    <text evidence="11">The sequence shown here is derived from an EMBL/GenBank/DDBJ whole genome shotgun (WGS) entry which is preliminary data.</text>
</comment>
<evidence type="ECO:0000256" key="7">
    <source>
        <dbReference type="ARBA" id="ARBA00023242"/>
    </source>
</evidence>
<keyword evidence="7 8" id="KW-0539">Nucleus</keyword>
<keyword evidence="12" id="KW-1185">Reference proteome</keyword>
<dbReference type="GO" id="GO:0051028">
    <property type="term" value="P:mRNA transport"/>
    <property type="evidence" value="ECO:0007669"/>
    <property type="project" value="UniProtKB-KW"/>
</dbReference>
<feature type="region of interest" description="Disordered" evidence="9">
    <location>
        <begin position="1"/>
        <end position="26"/>
    </location>
</feature>
<feature type="domain" description="Dof-type" evidence="10">
    <location>
        <begin position="26"/>
        <end position="80"/>
    </location>
</feature>
<dbReference type="Gene3D" id="6.10.140.1350">
    <property type="match status" value="1"/>
</dbReference>
<dbReference type="Pfam" id="PF02701">
    <property type="entry name" value="Zn_ribbon_Dof"/>
    <property type="match status" value="1"/>
</dbReference>
<dbReference type="EMBL" id="JAJAGQ010000013">
    <property type="protein sequence ID" value="KAJ8546125.1"/>
    <property type="molecule type" value="Genomic_DNA"/>
</dbReference>
<dbReference type="PANTHER" id="PTHR13437">
    <property type="entry name" value="NUCLEOPORIN P58/P45 NUCLEOPORIN-LIKE PROTEIN 1"/>
    <property type="match status" value="1"/>
</dbReference>
<dbReference type="Proteomes" id="UP001152561">
    <property type="component" value="Unassembled WGS sequence"/>
</dbReference>
<dbReference type="GO" id="GO:0006355">
    <property type="term" value="P:regulation of DNA-templated transcription"/>
    <property type="evidence" value="ECO:0007669"/>
    <property type="project" value="InterPro"/>
</dbReference>
<keyword evidence="6" id="KW-0906">Nuclear pore complex</keyword>
<keyword evidence="4" id="KW-0653">Protein transport</keyword>
<accession>A0A9Q1LZ01</accession>
<evidence type="ECO:0000256" key="2">
    <source>
        <dbReference type="ARBA" id="ARBA00022448"/>
    </source>
</evidence>
<keyword evidence="3" id="KW-0509">mRNA transport</keyword>
<name>A0A9Q1LZ01_9SOLA</name>
<evidence type="ECO:0000256" key="9">
    <source>
        <dbReference type="SAM" id="MobiDB-lite"/>
    </source>
</evidence>
<dbReference type="PANTHER" id="PTHR13437:SF2">
    <property type="entry name" value="NUCLEOPORIN P58_P45"/>
    <property type="match status" value="1"/>
</dbReference>
<dbReference type="InterPro" id="IPR024882">
    <property type="entry name" value="NUP58/p45/49"/>
</dbReference>
<dbReference type="PROSITE" id="PS50884">
    <property type="entry name" value="ZF_DOF_2"/>
    <property type="match status" value="1"/>
</dbReference>
<dbReference type="GO" id="GO:0017056">
    <property type="term" value="F:structural constituent of nuclear pore"/>
    <property type="evidence" value="ECO:0007669"/>
    <property type="project" value="InterPro"/>
</dbReference>
<reference evidence="12" key="1">
    <citation type="journal article" date="2023" name="Proc. Natl. Acad. Sci. U.S.A.">
        <title>Genomic and structural basis for evolution of tropane alkaloid biosynthesis.</title>
        <authorList>
            <person name="Wanga Y.-J."/>
            <person name="Taina T."/>
            <person name="Yua J.-Y."/>
            <person name="Lia J."/>
            <person name="Xua B."/>
            <person name="Chenc J."/>
            <person name="D'Auriad J.C."/>
            <person name="Huanga J.-P."/>
            <person name="Huanga S.-X."/>
        </authorList>
    </citation>
    <scope>NUCLEOTIDE SEQUENCE [LARGE SCALE GENOMIC DNA]</scope>
    <source>
        <strain evidence="12">cv. KIB-2019</strain>
    </source>
</reference>
<feature type="compositionally biased region" description="Low complexity" evidence="9">
    <location>
        <begin position="404"/>
        <end position="422"/>
    </location>
</feature>
<dbReference type="GO" id="GO:0015031">
    <property type="term" value="P:protein transport"/>
    <property type="evidence" value="ECO:0007669"/>
    <property type="project" value="UniProtKB-KW"/>
</dbReference>
<keyword evidence="5" id="KW-0811">Translocation</keyword>
<dbReference type="OrthoDB" id="1927254at2759"/>
<dbReference type="InterPro" id="IPR003851">
    <property type="entry name" value="Znf_Dof"/>
</dbReference>
<keyword evidence="8" id="KW-0863">Zinc-finger</keyword>